<feature type="compositionally biased region" description="Pro residues" evidence="1">
    <location>
        <begin position="101"/>
        <end position="113"/>
    </location>
</feature>
<dbReference type="AlphaFoldDB" id="A0A8X6X7F8"/>
<proteinExistence type="predicted"/>
<sequence>MAELLVEGSGDGILLGGWLERGRALEYCLDVGNINLSAIRTIRVLRPLRAINRIPKTCRLSTTIPTTTNPSTSAAWTRTAGCTVAQICLPTCTWGGRATEPPSPSAATPPPPHRVSTGTGITSSAEPATGTPSRGPSPSTTSVSLGWLYS</sequence>
<protein>
    <submittedName>
        <fullName evidence="2">Uncharacterized protein</fullName>
    </submittedName>
</protein>
<organism evidence="2 3">
    <name type="scientific">Trichonephila inaurata madagascariensis</name>
    <dbReference type="NCBI Taxonomy" id="2747483"/>
    <lineage>
        <taxon>Eukaryota</taxon>
        <taxon>Metazoa</taxon>
        <taxon>Ecdysozoa</taxon>
        <taxon>Arthropoda</taxon>
        <taxon>Chelicerata</taxon>
        <taxon>Arachnida</taxon>
        <taxon>Araneae</taxon>
        <taxon>Araneomorphae</taxon>
        <taxon>Entelegynae</taxon>
        <taxon>Araneoidea</taxon>
        <taxon>Nephilidae</taxon>
        <taxon>Trichonephila</taxon>
        <taxon>Trichonephila inaurata</taxon>
    </lineage>
</organism>
<feature type="region of interest" description="Disordered" evidence="1">
    <location>
        <begin position="98"/>
        <end position="150"/>
    </location>
</feature>
<name>A0A8X6X7F8_9ARAC</name>
<comment type="caution">
    <text evidence="2">The sequence shown here is derived from an EMBL/GenBank/DDBJ whole genome shotgun (WGS) entry which is preliminary data.</text>
</comment>
<gene>
    <name evidence="2" type="ORF">TNIN_274761</name>
</gene>
<evidence type="ECO:0000313" key="3">
    <source>
        <dbReference type="Proteomes" id="UP000886998"/>
    </source>
</evidence>
<dbReference type="OrthoDB" id="6499053at2759"/>
<evidence type="ECO:0000313" key="2">
    <source>
        <dbReference type="EMBL" id="GFY48458.1"/>
    </source>
</evidence>
<feature type="compositionally biased region" description="Low complexity" evidence="1">
    <location>
        <begin position="127"/>
        <end position="142"/>
    </location>
</feature>
<reference evidence="2" key="1">
    <citation type="submission" date="2020-08" db="EMBL/GenBank/DDBJ databases">
        <title>Multicomponent nature underlies the extraordinary mechanical properties of spider dragline silk.</title>
        <authorList>
            <person name="Kono N."/>
            <person name="Nakamura H."/>
            <person name="Mori M."/>
            <person name="Yoshida Y."/>
            <person name="Ohtoshi R."/>
            <person name="Malay A.D."/>
            <person name="Moran D.A.P."/>
            <person name="Tomita M."/>
            <person name="Numata K."/>
            <person name="Arakawa K."/>
        </authorList>
    </citation>
    <scope>NUCLEOTIDE SEQUENCE</scope>
</reference>
<dbReference type="EMBL" id="BMAV01006475">
    <property type="protein sequence ID" value="GFY48458.1"/>
    <property type="molecule type" value="Genomic_DNA"/>
</dbReference>
<evidence type="ECO:0000256" key="1">
    <source>
        <dbReference type="SAM" id="MobiDB-lite"/>
    </source>
</evidence>
<dbReference type="Proteomes" id="UP000886998">
    <property type="component" value="Unassembled WGS sequence"/>
</dbReference>
<feature type="compositionally biased region" description="Polar residues" evidence="1">
    <location>
        <begin position="116"/>
        <end position="126"/>
    </location>
</feature>
<keyword evidence="3" id="KW-1185">Reference proteome</keyword>
<accession>A0A8X6X7F8</accession>